<evidence type="ECO:0000256" key="8">
    <source>
        <dbReference type="ARBA" id="ARBA00049003"/>
    </source>
</evidence>
<dbReference type="Proteomes" id="UP000050795">
    <property type="component" value="Unassembled WGS sequence"/>
</dbReference>
<evidence type="ECO:0000256" key="2">
    <source>
        <dbReference type="ARBA" id="ARBA00013203"/>
    </source>
</evidence>
<dbReference type="InterPro" id="IPR042521">
    <property type="entry name" value="DYRK"/>
</dbReference>
<feature type="domain" description="Protein kinase" evidence="13">
    <location>
        <begin position="390"/>
        <end position="747"/>
    </location>
</feature>
<feature type="compositionally biased region" description="Polar residues" evidence="12">
    <location>
        <begin position="166"/>
        <end position="188"/>
    </location>
</feature>
<evidence type="ECO:0000256" key="9">
    <source>
        <dbReference type="ARBA" id="ARBA00049308"/>
    </source>
</evidence>
<dbReference type="PROSITE" id="PS00108">
    <property type="entry name" value="PROTEIN_KINASE_ST"/>
    <property type="match status" value="1"/>
</dbReference>
<comment type="catalytic activity">
    <reaction evidence="10">
        <text>L-tyrosyl-[protein] + ATP = O-phospho-L-tyrosyl-[protein] + ADP + H(+)</text>
        <dbReference type="Rhea" id="RHEA:10596"/>
        <dbReference type="Rhea" id="RHEA-COMP:10136"/>
        <dbReference type="Rhea" id="RHEA-COMP:20101"/>
        <dbReference type="ChEBI" id="CHEBI:15378"/>
        <dbReference type="ChEBI" id="CHEBI:30616"/>
        <dbReference type="ChEBI" id="CHEBI:46858"/>
        <dbReference type="ChEBI" id="CHEBI:61978"/>
        <dbReference type="ChEBI" id="CHEBI:456216"/>
        <dbReference type="EC" id="2.7.12.1"/>
    </reaction>
</comment>
<dbReference type="GO" id="GO:0004712">
    <property type="term" value="F:protein serine/threonine/tyrosine kinase activity"/>
    <property type="evidence" value="ECO:0007669"/>
    <property type="project" value="UniProtKB-EC"/>
</dbReference>
<dbReference type="GO" id="GO:0005737">
    <property type="term" value="C:cytoplasm"/>
    <property type="evidence" value="ECO:0007669"/>
    <property type="project" value="TreeGrafter"/>
</dbReference>
<feature type="region of interest" description="Disordered" evidence="12">
    <location>
        <begin position="166"/>
        <end position="189"/>
    </location>
</feature>
<name>A0AA85IP58_TRIRE</name>
<dbReference type="GO" id="GO:0004674">
    <property type="term" value="F:protein serine/threonine kinase activity"/>
    <property type="evidence" value="ECO:0007669"/>
    <property type="project" value="UniProtKB-KW"/>
</dbReference>
<organism evidence="14 15">
    <name type="scientific">Trichobilharzia regenti</name>
    <name type="common">Nasal bird schistosome</name>
    <dbReference type="NCBI Taxonomy" id="157069"/>
    <lineage>
        <taxon>Eukaryota</taxon>
        <taxon>Metazoa</taxon>
        <taxon>Spiralia</taxon>
        <taxon>Lophotrochozoa</taxon>
        <taxon>Platyhelminthes</taxon>
        <taxon>Trematoda</taxon>
        <taxon>Digenea</taxon>
        <taxon>Strigeidida</taxon>
        <taxon>Schistosomatoidea</taxon>
        <taxon>Schistosomatidae</taxon>
        <taxon>Trichobilharzia</taxon>
    </lineage>
</organism>
<reference evidence="14" key="1">
    <citation type="submission" date="2022-06" db="EMBL/GenBank/DDBJ databases">
        <authorList>
            <person name="Berger JAMES D."/>
            <person name="Berger JAMES D."/>
        </authorList>
    </citation>
    <scope>NUCLEOTIDE SEQUENCE [LARGE SCALE GENOMIC DNA]</scope>
</reference>
<evidence type="ECO:0000256" key="4">
    <source>
        <dbReference type="ARBA" id="ARBA00022679"/>
    </source>
</evidence>
<feature type="compositionally biased region" description="Low complexity" evidence="12">
    <location>
        <begin position="892"/>
        <end position="903"/>
    </location>
</feature>
<keyword evidence="4" id="KW-0808">Transferase</keyword>
<feature type="binding site" evidence="11">
    <location>
        <position position="419"/>
    </location>
    <ligand>
        <name>ATP</name>
        <dbReference type="ChEBI" id="CHEBI:30616"/>
    </ligand>
</feature>
<evidence type="ECO:0000259" key="13">
    <source>
        <dbReference type="PROSITE" id="PS50011"/>
    </source>
</evidence>
<dbReference type="GO" id="GO:0005856">
    <property type="term" value="C:cytoskeleton"/>
    <property type="evidence" value="ECO:0007669"/>
    <property type="project" value="TreeGrafter"/>
</dbReference>
<dbReference type="SUPFAM" id="SSF56112">
    <property type="entry name" value="Protein kinase-like (PK-like)"/>
    <property type="match status" value="1"/>
</dbReference>
<evidence type="ECO:0000313" key="15">
    <source>
        <dbReference type="WBParaSite" id="TREG1_100560.1"/>
    </source>
</evidence>
<dbReference type="InterPro" id="IPR050494">
    <property type="entry name" value="Ser_Thr_dual-spec_kinase"/>
</dbReference>
<comment type="catalytic activity">
    <reaction evidence="9">
        <text>L-threonyl-[protein] + ATP = O-phospho-L-threonyl-[protein] + ADP + H(+)</text>
        <dbReference type="Rhea" id="RHEA:46608"/>
        <dbReference type="Rhea" id="RHEA-COMP:11060"/>
        <dbReference type="Rhea" id="RHEA-COMP:11605"/>
        <dbReference type="ChEBI" id="CHEBI:15378"/>
        <dbReference type="ChEBI" id="CHEBI:30013"/>
        <dbReference type="ChEBI" id="CHEBI:30616"/>
        <dbReference type="ChEBI" id="CHEBI:61977"/>
        <dbReference type="ChEBI" id="CHEBI:456216"/>
        <dbReference type="EC" id="2.7.12.1"/>
    </reaction>
</comment>
<keyword evidence="14" id="KW-1185">Reference proteome</keyword>
<dbReference type="PROSITE" id="PS00107">
    <property type="entry name" value="PROTEIN_KINASE_ATP"/>
    <property type="match status" value="1"/>
</dbReference>
<accession>A0AA85IP58</accession>
<dbReference type="Gene3D" id="1.10.510.10">
    <property type="entry name" value="Transferase(Phosphotransferase) domain 1"/>
    <property type="match status" value="1"/>
</dbReference>
<dbReference type="WBParaSite" id="TREG1_100560.1">
    <property type="protein sequence ID" value="TREG1_100560.1"/>
    <property type="gene ID" value="TREG1_100560"/>
</dbReference>
<dbReference type="Pfam" id="PF00069">
    <property type="entry name" value="Pkinase"/>
    <property type="match status" value="1"/>
</dbReference>
<feature type="region of interest" description="Disordered" evidence="12">
    <location>
        <begin position="861"/>
        <end position="880"/>
    </location>
</feature>
<keyword evidence="7 11" id="KW-0067">ATP-binding</keyword>
<reference evidence="15" key="2">
    <citation type="submission" date="2023-11" db="UniProtKB">
        <authorList>
            <consortium name="WormBaseParasite"/>
        </authorList>
    </citation>
    <scope>IDENTIFICATION</scope>
</reference>
<evidence type="ECO:0000256" key="1">
    <source>
        <dbReference type="ARBA" id="ARBA00008867"/>
    </source>
</evidence>
<evidence type="ECO:0000256" key="10">
    <source>
        <dbReference type="ARBA" id="ARBA00051680"/>
    </source>
</evidence>
<dbReference type="GO" id="GO:0005634">
    <property type="term" value="C:nucleus"/>
    <property type="evidence" value="ECO:0007669"/>
    <property type="project" value="TreeGrafter"/>
</dbReference>
<comment type="similarity">
    <text evidence="1">Belongs to the protein kinase superfamily. CMGC Ser/Thr protein kinase family. MNB/DYRK subfamily.</text>
</comment>
<feature type="region of interest" description="Disordered" evidence="12">
    <location>
        <begin position="812"/>
        <end position="843"/>
    </location>
</feature>
<evidence type="ECO:0000256" key="3">
    <source>
        <dbReference type="ARBA" id="ARBA00022527"/>
    </source>
</evidence>
<dbReference type="InterPro" id="IPR000719">
    <property type="entry name" value="Prot_kinase_dom"/>
</dbReference>
<sequence length="1042" mass="118179">MHAVESVVASPRYARNGNHEMEQYYGSSCRRNKYPSIAKCRDSYYTDRVSFISCSPRQRNLRDLSLSNLTGSGWRTNHVYEEPSVLLNPRSFLNPDISTSYNFPHRGSSQNLGGYSSSGRLRILNQAPKNYLSPSILSLNNGSCNRSLRDLYKSPERQIITNRYSHLTTKSPKSGTNNDFKTSSNSNGFDREQDIQRRHIFGTAPNRDCRIEYKVASPEHSEVNHYTISPDLVNGAGLKVEKRRDFNPNNYNSLDHEGSGIIHVKPHRLRRTSDVEPNGKGHNDSVHKRLSRGLQPKNEISHDGSCCMSGNLAVTLYGSKLTEFERKEIQDYPEVYFLGLSAVKRYPHASSINDVSYRRGNMVSSNNVNGFDDAQSSYILVSNDHLAYRYEVLKPLGKGSFGHVVHAIDHCTKQQVAVKIVKSEARFTRQAVEEIRILKALNAQQNDGEYNVVHLLDHFMFRGHVCMVFELLYINLYELIYRNNFKGFSQSLVRKLTYGILCCLELLYRNKVIHCDLKPENILLRRAGKSKIKVIDFGSSCYINECPYNYIQSRFYRAPEVILGLPYGTPIDMWSLGCILAEFITGEPLFPGEDAADQLACIMEILGLPPMQMIKKGSQSHHYFNSSGQPLYMIEQHQHIYGNEQTDKLQEAITNLSKSLNSSSKLKRTNGNKHHKIRKSPGSTNLIEALTNSKNSSVCLPVGETSSFGHKIPQPLDPDMIDFLKGCLKWNPNERMNPVEALQHPWIRKMPSFTGSSIGRTNSFVTSCNTYNNSDSCYITTKTKFNSFSNSPSKTNSDTDFVANILGVRTRKHKQNPLRVSRKSEVPSIMSDNSSKPVHSYRRYSYDQDNSKLSDLFDRSVKCTSNPKSPDRLKHPSLDSSYITKQYRSFLNNGHNGNSVNNDNGDEDNTDKSVSPRSDIHSHHRRNHHHHHHRSSNNNNTNNSNTHQQTEEINADSNNSLIEDEDIINNCNTPSITNMNDRMKIEDDSDCSDISISDVEQNCRNSGYYDNANSHNGSAKIILFNEGKVIRVPHITTGEHDI</sequence>
<feature type="compositionally biased region" description="Basic residues" evidence="12">
    <location>
        <begin position="922"/>
        <end position="935"/>
    </location>
</feature>
<dbReference type="PANTHER" id="PTHR24058">
    <property type="entry name" value="DUAL SPECIFICITY PROTEIN KINASE"/>
    <property type="match status" value="1"/>
</dbReference>
<dbReference type="InterPro" id="IPR008271">
    <property type="entry name" value="Ser/Thr_kinase_AS"/>
</dbReference>
<evidence type="ECO:0000256" key="11">
    <source>
        <dbReference type="PROSITE-ProRule" id="PRU10141"/>
    </source>
</evidence>
<keyword evidence="5 11" id="KW-0547">Nucleotide-binding</keyword>
<feature type="region of interest" description="Disordered" evidence="12">
    <location>
        <begin position="890"/>
        <end position="952"/>
    </location>
</feature>
<dbReference type="GO" id="GO:0005524">
    <property type="term" value="F:ATP binding"/>
    <property type="evidence" value="ECO:0007669"/>
    <property type="project" value="UniProtKB-UniRule"/>
</dbReference>
<dbReference type="AlphaFoldDB" id="A0AA85IP58"/>
<evidence type="ECO:0000256" key="6">
    <source>
        <dbReference type="ARBA" id="ARBA00022777"/>
    </source>
</evidence>
<feature type="compositionally biased region" description="Low complexity" evidence="12">
    <location>
        <begin position="936"/>
        <end position="947"/>
    </location>
</feature>
<dbReference type="InterPro" id="IPR011009">
    <property type="entry name" value="Kinase-like_dom_sf"/>
</dbReference>
<protein>
    <recommendedName>
        <fullName evidence="2">dual-specificity kinase</fullName>
        <ecNumber evidence="2">2.7.12.1</ecNumber>
    </recommendedName>
</protein>
<keyword evidence="3" id="KW-0723">Serine/threonine-protein kinase</keyword>
<dbReference type="Gene3D" id="3.30.200.20">
    <property type="entry name" value="Phosphorylase Kinase, domain 1"/>
    <property type="match status" value="1"/>
</dbReference>
<dbReference type="InterPro" id="IPR017441">
    <property type="entry name" value="Protein_kinase_ATP_BS"/>
</dbReference>
<evidence type="ECO:0000256" key="12">
    <source>
        <dbReference type="SAM" id="MobiDB-lite"/>
    </source>
</evidence>
<evidence type="ECO:0000256" key="5">
    <source>
        <dbReference type="ARBA" id="ARBA00022741"/>
    </source>
</evidence>
<proteinExistence type="inferred from homology"/>
<dbReference type="PANTHER" id="PTHR24058:SF112">
    <property type="entry name" value="DUAL SPECIFICITY TYROSINE-PHOSPHORYLATION-REGULATED KINASE 3 HOMOLOG-RELATED"/>
    <property type="match status" value="1"/>
</dbReference>
<evidence type="ECO:0000313" key="14">
    <source>
        <dbReference type="Proteomes" id="UP000050795"/>
    </source>
</evidence>
<dbReference type="Gene3D" id="3.30.10.30">
    <property type="entry name" value="DYRK"/>
    <property type="match status" value="1"/>
</dbReference>
<keyword evidence="6" id="KW-0418">Kinase</keyword>
<evidence type="ECO:0000256" key="7">
    <source>
        <dbReference type="ARBA" id="ARBA00022840"/>
    </source>
</evidence>
<dbReference type="EC" id="2.7.12.1" evidence="2"/>
<comment type="catalytic activity">
    <reaction evidence="8">
        <text>L-seryl-[protein] + ATP = O-phospho-L-seryl-[protein] + ADP + H(+)</text>
        <dbReference type="Rhea" id="RHEA:17989"/>
        <dbReference type="Rhea" id="RHEA-COMP:9863"/>
        <dbReference type="Rhea" id="RHEA-COMP:11604"/>
        <dbReference type="ChEBI" id="CHEBI:15378"/>
        <dbReference type="ChEBI" id="CHEBI:29999"/>
        <dbReference type="ChEBI" id="CHEBI:30616"/>
        <dbReference type="ChEBI" id="CHEBI:83421"/>
        <dbReference type="ChEBI" id="CHEBI:456216"/>
        <dbReference type="EC" id="2.7.12.1"/>
    </reaction>
</comment>
<dbReference type="SMART" id="SM00220">
    <property type="entry name" value="S_TKc"/>
    <property type="match status" value="1"/>
</dbReference>
<dbReference type="PROSITE" id="PS50011">
    <property type="entry name" value="PROTEIN_KINASE_DOM"/>
    <property type="match status" value="1"/>
</dbReference>